<keyword evidence="1" id="KW-0812">Transmembrane</keyword>
<dbReference type="Proteomes" id="UP001307889">
    <property type="component" value="Chromosome 11"/>
</dbReference>
<proteinExistence type="predicted"/>
<organism evidence="2 3">
    <name type="scientific">Nesidiocoris tenuis</name>
    <dbReference type="NCBI Taxonomy" id="355587"/>
    <lineage>
        <taxon>Eukaryota</taxon>
        <taxon>Metazoa</taxon>
        <taxon>Ecdysozoa</taxon>
        <taxon>Arthropoda</taxon>
        <taxon>Hexapoda</taxon>
        <taxon>Insecta</taxon>
        <taxon>Pterygota</taxon>
        <taxon>Neoptera</taxon>
        <taxon>Paraneoptera</taxon>
        <taxon>Hemiptera</taxon>
        <taxon>Heteroptera</taxon>
        <taxon>Panheteroptera</taxon>
        <taxon>Cimicomorpha</taxon>
        <taxon>Miridae</taxon>
        <taxon>Dicyphina</taxon>
        <taxon>Nesidiocoris</taxon>
    </lineage>
</organism>
<sequence length="69" mass="7884">MSVSHDPFVGFSPMYPRVRHEKGVQFHILHLRNSFPPPASRTSLCGLICIFFIGGLRLVWFKSRGVEVK</sequence>
<reference evidence="2 3" key="1">
    <citation type="submission" date="2023-09" db="EMBL/GenBank/DDBJ databases">
        <title>Nesidiocoris tenuis whole genome shotgun sequence.</title>
        <authorList>
            <person name="Shibata T."/>
            <person name="Shimoda M."/>
            <person name="Kobayashi T."/>
            <person name="Uehara T."/>
        </authorList>
    </citation>
    <scope>NUCLEOTIDE SEQUENCE [LARGE SCALE GENOMIC DNA]</scope>
    <source>
        <strain evidence="2 3">Japan</strain>
    </source>
</reference>
<keyword evidence="3" id="KW-1185">Reference proteome</keyword>
<gene>
    <name evidence="2" type="ORF">NTJ_13052</name>
</gene>
<evidence type="ECO:0000313" key="3">
    <source>
        <dbReference type="Proteomes" id="UP001307889"/>
    </source>
</evidence>
<keyword evidence="1" id="KW-0472">Membrane</keyword>
<protein>
    <submittedName>
        <fullName evidence="2">Uncharacterized protein</fullName>
    </submittedName>
</protein>
<dbReference type="EMBL" id="AP028919">
    <property type="protein sequence ID" value="BET00236.1"/>
    <property type="molecule type" value="Genomic_DNA"/>
</dbReference>
<accession>A0ABN7B758</accession>
<feature type="transmembrane region" description="Helical" evidence="1">
    <location>
        <begin position="39"/>
        <end position="60"/>
    </location>
</feature>
<evidence type="ECO:0000256" key="1">
    <source>
        <dbReference type="SAM" id="Phobius"/>
    </source>
</evidence>
<name>A0ABN7B758_9HEMI</name>
<keyword evidence="1" id="KW-1133">Transmembrane helix</keyword>
<evidence type="ECO:0000313" key="2">
    <source>
        <dbReference type="EMBL" id="BET00236.1"/>
    </source>
</evidence>